<dbReference type="Proteomes" id="UP000701801">
    <property type="component" value="Unassembled WGS sequence"/>
</dbReference>
<feature type="compositionally biased region" description="Basic and acidic residues" evidence="1">
    <location>
        <begin position="376"/>
        <end position="395"/>
    </location>
</feature>
<feature type="compositionally biased region" description="Acidic residues" evidence="1">
    <location>
        <begin position="479"/>
        <end position="499"/>
    </location>
</feature>
<feature type="compositionally biased region" description="Polar residues" evidence="1">
    <location>
        <begin position="285"/>
        <end position="294"/>
    </location>
</feature>
<feature type="compositionally biased region" description="Low complexity" evidence="1">
    <location>
        <begin position="352"/>
        <end position="375"/>
    </location>
</feature>
<feature type="non-terminal residue" evidence="2">
    <location>
        <position position="1"/>
    </location>
</feature>
<dbReference type="AlphaFoldDB" id="A0A9N9LIA6"/>
<evidence type="ECO:0000256" key="1">
    <source>
        <dbReference type="SAM" id="MobiDB-lite"/>
    </source>
</evidence>
<keyword evidence="3" id="KW-1185">Reference proteome</keyword>
<feature type="region of interest" description="Disordered" evidence="1">
    <location>
        <begin position="341"/>
        <end position="400"/>
    </location>
</feature>
<accession>A0A9N9LIA6</accession>
<proteinExistence type="predicted"/>
<comment type="caution">
    <text evidence="2">The sequence shown here is derived from an EMBL/GenBank/DDBJ whole genome shotgun (WGS) entry which is preliminary data.</text>
</comment>
<feature type="compositionally biased region" description="Polar residues" evidence="1">
    <location>
        <begin position="240"/>
        <end position="250"/>
    </location>
</feature>
<feature type="compositionally biased region" description="Basic and acidic residues" evidence="1">
    <location>
        <begin position="624"/>
        <end position="636"/>
    </location>
</feature>
<dbReference type="OrthoDB" id="10390785at2759"/>
<sequence length="769" mass="84680">MYYQSIKDLLRTKICSQNPPTYNFDHEYDLLLSTSPSVYEVEFDLWAKYCVPDGCRPRTTFPGKFLDVNETDHHNAALALLLLSGNSAGRDLNCINKSPPGYALKKQRAVLDAQQGLLKYAIMKQQEESQEVLVAAGILMAKGQTTDTVFPTEPLVEKPDKCVRFGDVAASNEETGKSNDLQGLVSGASPRSGGEYSESMRCREAQSGPTESPGRPEGTQQHLENHPAHKKSSIMATEISPRSLSRTQANLPKAVQKCGSSDERSTTDLPTQQRAKTTKLKRSHTSIANNTAISRKSPRKRGSDKSQLSNDNVPKNTFEAEDELPLAIRFRTRQHLLNSKEAVESEVRRNPSKYSSESSLSTLSSSTPSPPQSRGTTKEPVEEGKTGDSDGESAHDSFLSSNANVAGVSASLSSAGTPWGSSITPVAVALTAPFSPVSSRPKSYSEETKIPTYPLIPITSPNSCINHSVQKPPSKAVSEDDEGDYELDDAMNIDVDEPSEPSSSDKDDEDYTDSDPPPKKKKKSPGIIIDDSESNEDTLPKSTHRKFQAGKKSVPKQRSMLAKSRKQHSRSQPFDIDNCDSGERALPAAKPINRETLDFLLYHKKGEPSEPRMRSKPTIPPENPSKDRFQEQDPKPPRISPDSDDNSVQNIPISSPLKRTYKGKEKATSTPLIPSKPNQTPQNSKINNPPQSQNSRRKKRDGRITCPKCNTGFIILIEGDDERNYLKDFRRKGKLVCCPECTSFGTTPKVAALLKAKALEGLQLWDDWK</sequence>
<gene>
    <name evidence="2" type="ORF">HYALB_00000033</name>
</gene>
<organism evidence="2 3">
    <name type="scientific">Hymenoscyphus albidus</name>
    <dbReference type="NCBI Taxonomy" id="595503"/>
    <lineage>
        <taxon>Eukaryota</taxon>
        <taxon>Fungi</taxon>
        <taxon>Dikarya</taxon>
        <taxon>Ascomycota</taxon>
        <taxon>Pezizomycotina</taxon>
        <taxon>Leotiomycetes</taxon>
        <taxon>Helotiales</taxon>
        <taxon>Helotiaceae</taxon>
        <taxon>Hymenoscyphus</taxon>
    </lineage>
</organism>
<protein>
    <submittedName>
        <fullName evidence="2">Uncharacterized protein</fullName>
    </submittedName>
</protein>
<feature type="compositionally biased region" description="Polar residues" evidence="1">
    <location>
        <begin position="668"/>
        <end position="694"/>
    </location>
</feature>
<name>A0A9N9LIA6_9HELO</name>
<feature type="compositionally biased region" description="Polar residues" evidence="1">
    <location>
        <begin position="459"/>
        <end position="471"/>
    </location>
</feature>
<feature type="compositionally biased region" description="Polar residues" evidence="1">
    <location>
        <begin position="305"/>
        <end position="315"/>
    </location>
</feature>
<evidence type="ECO:0000313" key="2">
    <source>
        <dbReference type="EMBL" id="CAG8973272.1"/>
    </source>
</evidence>
<dbReference type="EMBL" id="CAJVRM010000068">
    <property type="protein sequence ID" value="CAG8973272.1"/>
    <property type="molecule type" value="Genomic_DNA"/>
</dbReference>
<reference evidence="2" key="1">
    <citation type="submission" date="2021-07" db="EMBL/GenBank/DDBJ databases">
        <authorList>
            <person name="Durling M."/>
        </authorList>
    </citation>
    <scope>NUCLEOTIDE SEQUENCE</scope>
</reference>
<evidence type="ECO:0000313" key="3">
    <source>
        <dbReference type="Proteomes" id="UP000701801"/>
    </source>
</evidence>
<feature type="region of interest" description="Disordered" evidence="1">
    <location>
        <begin position="173"/>
        <end position="317"/>
    </location>
</feature>
<feature type="compositionally biased region" description="Basic residues" evidence="1">
    <location>
        <begin position="542"/>
        <end position="555"/>
    </location>
</feature>
<feature type="region of interest" description="Disordered" evidence="1">
    <location>
        <begin position="434"/>
        <end position="704"/>
    </location>
</feature>
<feature type="compositionally biased region" description="Basic and acidic residues" evidence="1">
    <location>
        <begin position="604"/>
        <end position="613"/>
    </location>
</feature>